<organism evidence="3 4">
    <name type="scientific">Marinactinospora thermotolerans DSM 45154</name>
    <dbReference type="NCBI Taxonomy" id="1122192"/>
    <lineage>
        <taxon>Bacteria</taxon>
        <taxon>Bacillati</taxon>
        <taxon>Actinomycetota</taxon>
        <taxon>Actinomycetes</taxon>
        <taxon>Streptosporangiales</taxon>
        <taxon>Nocardiopsidaceae</taxon>
        <taxon>Marinactinospora</taxon>
    </lineage>
</organism>
<dbReference type="GO" id="GO:1904680">
    <property type="term" value="F:peptide transmembrane transporter activity"/>
    <property type="evidence" value="ECO:0007669"/>
    <property type="project" value="TreeGrafter"/>
</dbReference>
<proteinExistence type="predicted"/>
<evidence type="ECO:0000313" key="3">
    <source>
        <dbReference type="EMBL" id="SKA17879.1"/>
    </source>
</evidence>
<feature type="domain" description="Solute-binding protein family 5" evidence="2">
    <location>
        <begin position="112"/>
        <end position="483"/>
    </location>
</feature>
<feature type="chain" id="PRO_5012007059" evidence="1">
    <location>
        <begin position="23"/>
        <end position="571"/>
    </location>
</feature>
<dbReference type="PANTHER" id="PTHR30290:SF65">
    <property type="entry name" value="MONOACYL PHOSPHATIDYLINOSITOL TETRAMANNOSIDE-BINDING PROTEIN LPQW-RELATED"/>
    <property type="match status" value="1"/>
</dbReference>
<dbReference type="InterPro" id="IPR039424">
    <property type="entry name" value="SBP_5"/>
</dbReference>
<dbReference type="PANTHER" id="PTHR30290">
    <property type="entry name" value="PERIPLASMIC BINDING COMPONENT OF ABC TRANSPORTER"/>
    <property type="match status" value="1"/>
</dbReference>
<dbReference type="PIRSF" id="PIRSF002741">
    <property type="entry name" value="MppA"/>
    <property type="match status" value="1"/>
</dbReference>
<dbReference type="GO" id="GO:0042597">
    <property type="term" value="C:periplasmic space"/>
    <property type="evidence" value="ECO:0007669"/>
    <property type="project" value="UniProtKB-ARBA"/>
</dbReference>
<dbReference type="STRING" id="1122192.SAMN02745673_02866"/>
<dbReference type="Pfam" id="PF00496">
    <property type="entry name" value="SBP_bac_5"/>
    <property type="match status" value="1"/>
</dbReference>
<protein>
    <submittedName>
        <fullName evidence="3">Peptide/nickel transport system substrate-binding protein</fullName>
    </submittedName>
</protein>
<dbReference type="AlphaFoldDB" id="A0A1T4RPH1"/>
<dbReference type="GO" id="GO:0043190">
    <property type="term" value="C:ATP-binding cassette (ABC) transporter complex"/>
    <property type="evidence" value="ECO:0007669"/>
    <property type="project" value="InterPro"/>
</dbReference>
<gene>
    <name evidence="3" type="ORF">SAMN02745673_02866</name>
</gene>
<dbReference type="InterPro" id="IPR000914">
    <property type="entry name" value="SBP_5_dom"/>
</dbReference>
<evidence type="ECO:0000313" key="4">
    <source>
        <dbReference type="Proteomes" id="UP000190637"/>
    </source>
</evidence>
<accession>A0A1T4RPH1</accession>
<dbReference type="Proteomes" id="UP000190637">
    <property type="component" value="Unassembled WGS sequence"/>
</dbReference>
<dbReference type="EMBL" id="FUWS01000007">
    <property type="protein sequence ID" value="SKA17879.1"/>
    <property type="molecule type" value="Genomic_DNA"/>
</dbReference>
<feature type="signal peptide" evidence="1">
    <location>
        <begin position="1"/>
        <end position="22"/>
    </location>
</feature>
<evidence type="ECO:0000256" key="1">
    <source>
        <dbReference type="SAM" id="SignalP"/>
    </source>
</evidence>
<dbReference type="PROSITE" id="PS51257">
    <property type="entry name" value="PROKAR_LIPOPROTEIN"/>
    <property type="match status" value="1"/>
</dbReference>
<sequence length="571" mass="63113">MRIRRSAAFAAPVLALTLFATACGGGGGEEDEGGNDTPTLADIANSDVNPQERDALQDGGTLNWAVSDFITQFNSYHTDGNLGVNLDILQALMPRAHNFDDTGAATPNTNYVEESSVSDDGSTVTFKLNPDAKWSNGEPITWEDYAATVETMSGRADGDFNMGTKAGYGDISKVEEGADEYEVVFTFDTPYAEWQGLFDVLYPAEYMEDPEKFNEGYLEDIPVTAGPFKLDEIDKTTQRVTVVRDDNWWGEPAKLDRITYATYESDAMAGVFVNDEIDAFYVGYDAPSYERAQEREDARIARAIDNGYRYIEMNAGRGPLADLDVRHAVMLGIDRSALAKASLEGVDWPSDPTVNRLIRSNQPSFQDNSGDLGQRDVERAAQLLDEAGWTQEAEGETRVNADGEKLSLTYVVPSGLQTTQSEAEITQQMLGEIGIEVKIESVPSTAFFTDYIYTGNFDMSSFVQVGTTPFAGESYENYGGPFNDDEEDWGNNNGRTSTPEINEKYAEMVRTTDLDRYYEIANEIDTLLWENGQGIPFFQRTGIWAVQEDLANFGANGMASVIYEDIGYMKE</sequence>
<dbReference type="OrthoDB" id="7888869at2"/>
<dbReference type="Gene3D" id="3.40.190.10">
    <property type="entry name" value="Periplasmic binding protein-like II"/>
    <property type="match status" value="1"/>
</dbReference>
<dbReference type="CDD" id="cd08501">
    <property type="entry name" value="PBP2_Lpqw"/>
    <property type="match status" value="1"/>
</dbReference>
<dbReference type="InterPro" id="IPR030678">
    <property type="entry name" value="Peptide/Ni-bd"/>
</dbReference>
<dbReference type="SUPFAM" id="SSF53850">
    <property type="entry name" value="Periplasmic binding protein-like II"/>
    <property type="match status" value="1"/>
</dbReference>
<keyword evidence="1" id="KW-0732">Signal</keyword>
<name>A0A1T4RPH1_9ACTN</name>
<dbReference type="RefSeq" id="WP_078762175.1">
    <property type="nucleotide sequence ID" value="NZ_FUWS01000007.1"/>
</dbReference>
<reference evidence="3 4" key="1">
    <citation type="submission" date="2017-02" db="EMBL/GenBank/DDBJ databases">
        <authorList>
            <person name="Peterson S.W."/>
        </authorList>
    </citation>
    <scope>NUCLEOTIDE SEQUENCE [LARGE SCALE GENOMIC DNA]</scope>
    <source>
        <strain evidence="3 4">DSM 45154</strain>
    </source>
</reference>
<keyword evidence="4" id="KW-1185">Reference proteome</keyword>
<dbReference type="Gene3D" id="3.10.105.10">
    <property type="entry name" value="Dipeptide-binding Protein, Domain 3"/>
    <property type="match status" value="1"/>
</dbReference>
<dbReference type="GO" id="GO:0015833">
    <property type="term" value="P:peptide transport"/>
    <property type="evidence" value="ECO:0007669"/>
    <property type="project" value="TreeGrafter"/>
</dbReference>
<evidence type="ECO:0000259" key="2">
    <source>
        <dbReference type="Pfam" id="PF00496"/>
    </source>
</evidence>